<keyword evidence="3" id="KW-1185">Reference proteome</keyword>
<proteinExistence type="predicted"/>
<keyword evidence="1" id="KW-0472">Membrane</keyword>
<name>A0ABW0YS07_9BACI</name>
<sequence length="50" mass="5938">MLIHALANFGFPIIVSLFLLLRLEHRLLKWEAAMYELRADIRKEGDKRND</sequence>
<protein>
    <submittedName>
        <fullName evidence="2">YvrJ family protein</fullName>
    </submittedName>
</protein>
<organism evidence="2 3">
    <name type="scientific">Thalassorhabdus alkalitolerans</name>
    <dbReference type="NCBI Taxonomy" id="2282697"/>
    <lineage>
        <taxon>Bacteria</taxon>
        <taxon>Bacillati</taxon>
        <taxon>Bacillota</taxon>
        <taxon>Bacilli</taxon>
        <taxon>Bacillales</taxon>
        <taxon>Bacillaceae</taxon>
        <taxon>Thalassorhabdus</taxon>
    </lineage>
</organism>
<dbReference type="EMBL" id="JBHSOZ010000004">
    <property type="protein sequence ID" value="MFC5713159.1"/>
    <property type="molecule type" value="Genomic_DNA"/>
</dbReference>
<comment type="caution">
    <text evidence="2">The sequence shown here is derived from an EMBL/GenBank/DDBJ whole genome shotgun (WGS) entry which is preliminary data.</text>
</comment>
<evidence type="ECO:0000256" key="1">
    <source>
        <dbReference type="SAM" id="Phobius"/>
    </source>
</evidence>
<dbReference type="Pfam" id="PF12841">
    <property type="entry name" value="YvrJ"/>
    <property type="match status" value="1"/>
</dbReference>
<dbReference type="InterPro" id="IPR024419">
    <property type="entry name" value="YvrJ"/>
</dbReference>
<evidence type="ECO:0000313" key="3">
    <source>
        <dbReference type="Proteomes" id="UP001596142"/>
    </source>
</evidence>
<accession>A0ABW0YS07</accession>
<reference evidence="3" key="1">
    <citation type="journal article" date="2019" name="Int. J. Syst. Evol. Microbiol.">
        <title>The Global Catalogue of Microorganisms (GCM) 10K type strain sequencing project: providing services to taxonomists for standard genome sequencing and annotation.</title>
        <authorList>
            <consortium name="The Broad Institute Genomics Platform"/>
            <consortium name="The Broad Institute Genome Sequencing Center for Infectious Disease"/>
            <person name="Wu L."/>
            <person name="Ma J."/>
        </authorList>
    </citation>
    <scope>NUCLEOTIDE SEQUENCE [LARGE SCALE GENOMIC DNA]</scope>
    <source>
        <strain evidence="3">CECT 7184</strain>
    </source>
</reference>
<dbReference type="RefSeq" id="WP_083465543.1">
    <property type="nucleotide sequence ID" value="NZ_JBHSOZ010000004.1"/>
</dbReference>
<gene>
    <name evidence="2" type="ORF">ACFPU1_10215</name>
</gene>
<dbReference type="Proteomes" id="UP001596142">
    <property type="component" value="Unassembled WGS sequence"/>
</dbReference>
<feature type="transmembrane region" description="Helical" evidence="1">
    <location>
        <begin position="6"/>
        <end position="23"/>
    </location>
</feature>
<keyword evidence="1" id="KW-0812">Transmembrane</keyword>
<keyword evidence="1" id="KW-1133">Transmembrane helix</keyword>
<evidence type="ECO:0000313" key="2">
    <source>
        <dbReference type="EMBL" id="MFC5713159.1"/>
    </source>
</evidence>